<comment type="function">
    <text evidence="7">Mechanosensitive channel that participates in the regulation of osmotic pressure changes within the cell, opening in response to stretch forces in the membrane lipid bilayer, without the need for other proteins. Contributes to normal resistance to hypoosmotic shock. Forms an ion channel of 1.0 nanosiemens conductance with a slight preference for anions.</text>
</comment>
<feature type="transmembrane region" description="Helical" evidence="7">
    <location>
        <begin position="32"/>
        <end position="53"/>
    </location>
</feature>
<reference evidence="10 11" key="1">
    <citation type="submission" date="2018-06" db="EMBL/GenBank/DDBJ databases">
        <authorList>
            <consortium name="Pathogen Informatics"/>
            <person name="Doyle S."/>
        </authorList>
    </citation>
    <scope>NUCLEOTIDE SEQUENCE [LARGE SCALE GENOMIC DNA]</scope>
    <source>
        <strain evidence="10 11">NCTC13337</strain>
    </source>
</reference>
<keyword evidence="6 7" id="KW-0472">Membrane</keyword>
<dbReference type="InterPro" id="IPR023408">
    <property type="entry name" value="MscS_beta-dom_sf"/>
</dbReference>
<evidence type="ECO:0000259" key="8">
    <source>
        <dbReference type="Pfam" id="PF00924"/>
    </source>
</evidence>
<feature type="domain" description="Mechanosensitive ion channel MscS" evidence="8">
    <location>
        <begin position="116"/>
        <end position="182"/>
    </location>
</feature>
<keyword evidence="4 7" id="KW-0812">Transmembrane</keyword>
<comment type="similarity">
    <text evidence="2 7">Belongs to the MscS (TC 1.A.23) family.</text>
</comment>
<dbReference type="OrthoDB" id="9799209at2"/>
<dbReference type="GO" id="GO:0008381">
    <property type="term" value="F:mechanosensitive monoatomic ion channel activity"/>
    <property type="evidence" value="ECO:0007669"/>
    <property type="project" value="InterPro"/>
</dbReference>
<dbReference type="InterPro" id="IPR011014">
    <property type="entry name" value="MscS_channel_TM-2"/>
</dbReference>
<dbReference type="PANTHER" id="PTHR30221:SF1">
    <property type="entry name" value="SMALL-CONDUCTANCE MECHANOSENSITIVE CHANNEL"/>
    <property type="match status" value="1"/>
</dbReference>
<accession>A0A380N019</accession>
<evidence type="ECO:0000256" key="6">
    <source>
        <dbReference type="ARBA" id="ARBA00023136"/>
    </source>
</evidence>
<name>A0A380N019_9GAMM</name>
<dbReference type="Pfam" id="PF21082">
    <property type="entry name" value="MS_channel_3rd"/>
    <property type="match status" value="1"/>
</dbReference>
<dbReference type="GO" id="GO:0005886">
    <property type="term" value="C:plasma membrane"/>
    <property type="evidence" value="ECO:0007669"/>
    <property type="project" value="UniProtKB-SubCell"/>
</dbReference>
<keyword evidence="11" id="KW-1185">Reference proteome</keyword>
<dbReference type="InterPro" id="IPR010920">
    <property type="entry name" value="LSM_dom_sf"/>
</dbReference>
<dbReference type="Pfam" id="PF05552">
    <property type="entry name" value="MS_channel_1st_1"/>
    <property type="match status" value="1"/>
</dbReference>
<dbReference type="RefSeq" id="WP_072576074.1">
    <property type="nucleotide sequence ID" value="NZ_LWHB01000049.1"/>
</dbReference>
<keyword evidence="7" id="KW-0997">Cell inner membrane</keyword>
<comment type="subcellular location">
    <subcellularLocation>
        <location evidence="7">Cell inner membrane</location>
        <topology evidence="7">Multi-pass membrane protein</topology>
    </subcellularLocation>
    <subcellularLocation>
        <location evidence="1">Cell membrane</location>
        <topology evidence="1">Multi-pass membrane protein</topology>
    </subcellularLocation>
</comment>
<comment type="caution">
    <text evidence="7">Lacks conserved residue(s) required for the propagation of feature annotation.</text>
</comment>
<evidence type="ECO:0000256" key="3">
    <source>
        <dbReference type="ARBA" id="ARBA00022475"/>
    </source>
</evidence>
<dbReference type="InterPro" id="IPR049278">
    <property type="entry name" value="MS_channel_C"/>
</dbReference>
<evidence type="ECO:0000259" key="9">
    <source>
        <dbReference type="Pfam" id="PF21082"/>
    </source>
</evidence>
<dbReference type="Pfam" id="PF00924">
    <property type="entry name" value="MS_channel_2nd"/>
    <property type="match status" value="1"/>
</dbReference>
<feature type="transmembrane region" description="Helical" evidence="7">
    <location>
        <begin position="99"/>
        <end position="118"/>
    </location>
</feature>
<dbReference type="Proteomes" id="UP000254601">
    <property type="component" value="Unassembled WGS sequence"/>
</dbReference>
<dbReference type="SUPFAM" id="SSF50182">
    <property type="entry name" value="Sm-like ribonucleoproteins"/>
    <property type="match status" value="1"/>
</dbReference>
<dbReference type="PANTHER" id="PTHR30221">
    <property type="entry name" value="SMALL-CONDUCTANCE MECHANOSENSITIVE CHANNEL"/>
    <property type="match status" value="1"/>
</dbReference>
<dbReference type="InterPro" id="IPR008910">
    <property type="entry name" value="MSC_TM_helix"/>
</dbReference>
<keyword evidence="7" id="KW-0406">Ion transport</keyword>
<keyword evidence="7" id="KW-0813">Transport</keyword>
<evidence type="ECO:0000256" key="4">
    <source>
        <dbReference type="ARBA" id="ARBA00022692"/>
    </source>
</evidence>
<dbReference type="InterPro" id="IPR006685">
    <property type="entry name" value="MscS_channel_2nd"/>
</dbReference>
<organism evidence="10 11">
    <name type="scientific">Suttonella ornithocola</name>
    <dbReference type="NCBI Taxonomy" id="279832"/>
    <lineage>
        <taxon>Bacteria</taxon>
        <taxon>Pseudomonadati</taxon>
        <taxon>Pseudomonadota</taxon>
        <taxon>Gammaproteobacteria</taxon>
        <taxon>Cardiobacteriales</taxon>
        <taxon>Cardiobacteriaceae</taxon>
        <taxon>Suttonella</taxon>
    </lineage>
</organism>
<sequence>MQHESKILHQTSKIELLLHQWEQKIWDFLPNLLSAALIFIIFWILATLARRVARKLAERMDKKGIWITWACWSGYSFFLISGIFLALEAVELTPFLTHMLAGAGILSVIIGLALKDVVSNLFSGLLLRSQHLFSLGDWVQIDGTLGQVKVAGSLTTSLENLAGQCIDIPNHLVYQSKVTNFSTNGKLRVILSCGVAYGEDLARVHQIALSEAQQIPQRNQDMPIDCYFTEIGSSSYQFILRFWINFQDYNQYLEAMSTAIMQIKARFDAEKICVAYNTTTLDFGVKGGVTLSEMPISVRISPNSSANSQSQPQTSPQ</sequence>
<feature type="domain" description="Mechanosensitive ion channel MscS C-terminal" evidence="9">
    <location>
        <begin position="190"/>
        <end position="272"/>
    </location>
</feature>
<evidence type="ECO:0000313" key="11">
    <source>
        <dbReference type="Proteomes" id="UP000254601"/>
    </source>
</evidence>
<dbReference type="EMBL" id="UHIC01000001">
    <property type="protein sequence ID" value="SUO97616.1"/>
    <property type="molecule type" value="Genomic_DNA"/>
</dbReference>
<dbReference type="SUPFAM" id="SSF82689">
    <property type="entry name" value="Mechanosensitive channel protein MscS (YggB), C-terminal domain"/>
    <property type="match status" value="1"/>
</dbReference>
<keyword evidence="5 7" id="KW-1133">Transmembrane helix</keyword>
<proteinExistence type="inferred from homology"/>
<comment type="subunit">
    <text evidence="7">Homoheptamer.</text>
</comment>
<evidence type="ECO:0000256" key="1">
    <source>
        <dbReference type="ARBA" id="ARBA00004651"/>
    </source>
</evidence>
<dbReference type="SUPFAM" id="SSF82861">
    <property type="entry name" value="Mechanosensitive channel protein MscS (YggB), transmembrane region"/>
    <property type="match status" value="1"/>
</dbReference>
<dbReference type="Gene3D" id="1.10.287.1260">
    <property type="match status" value="1"/>
</dbReference>
<evidence type="ECO:0000256" key="2">
    <source>
        <dbReference type="ARBA" id="ARBA00008017"/>
    </source>
</evidence>
<protein>
    <recommendedName>
        <fullName evidence="7">Small-conductance mechanosensitive channel</fullName>
    </recommendedName>
</protein>
<gene>
    <name evidence="10" type="primary">mscS_3</name>
    <name evidence="10" type="ORF">NCTC13337_02528</name>
</gene>
<dbReference type="Gene3D" id="2.30.30.60">
    <property type="match status" value="1"/>
</dbReference>
<feature type="transmembrane region" description="Helical" evidence="7">
    <location>
        <begin position="65"/>
        <end position="87"/>
    </location>
</feature>
<dbReference type="AlphaFoldDB" id="A0A380N019"/>
<keyword evidence="7" id="KW-0407">Ion channel</keyword>
<evidence type="ECO:0000256" key="5">
    <source>
        <dbReference type="ARBA" id="ARBA00022989"/>
    </source>
</evidence>
<keyword evidence="3" id="KW-1003">Cell membrane</keyword>
<evidence type="ECO:0000256" key="7">
    <source>
        <dbReference type="RuleBase" id="RU369025"/>
    </source>
</evidence>
<dbReference type="InterPro" id="IPR011066">
    <property type="entry name" value="MscS_channel_C_sf"/>
</dbReference>
<evidence type="ECO:0000313" key="10">
    <source>
        <dbReference type="EMBL" id="SUO97616.1"/>
    </source>
</evidence>
<dbReference type="Gene3D" id="3.30.70.100">
    <property type="match status" value="1"/>
</dbReference>
<dbReference type="InterPro" id="IPR045275">
    <property type="entry name" value="MscS_archaea/bacteria_type"/>
</dbReference>